<gene>
    <name evidence="3" type="ORF">SAMN04490220_0308</name>
</gene>
<keyword evidence="2" id="KW-1133">Transmembrane helix</keyword>
<keyword evidence="2" id="KW-0472">Membrane</keyword>
<evidence type="ECO:0000313" key="4">
    <source>
        <dbReference type="Proteomes" id="UP000183407"/>
    </source>
</evidence>
<feature type="region of interest" description="Disordered" evidence="1">
    <location>
        <begin position="173"/>
        <end position="192"/>
    </location>
</feature>
<evidence type="ECO:0000256" key="1">
    <source>
        <dbReference type="SAM" id="MobiDB-lite"/>
    </source>
</evidence>
<proteinExistence type="predicted"/>
<evidence type="ECO:0000313" key="3">
    <source>
        <dbReference type="EMBL" id="SEB35664.1"/>
    </source>
</evidence>
<protein>
    <submittedName>
        <fullName evidence="3">Uncharacterized protein</fullName>
    </submittedName>
</protein>
<dbReference type="AlphaFoldDB" id="A0A1H4INI9"/>
<evidence type="ECO:0000256" key="2">
    <source>
        <dbReference type="SAM" id="Phobius"/>
    </source>
</evidence>
<keyword evidence="2" id="KW-0812">Transmembrane</keyword>
<dbReference type="RefSeq" id="WP_240319558.1">
    <property type="nucleotide sequence ID" value="NZ_FNTL01000002.1"/>
</dbReference>
<name>A0A1H4INI9_RHOJO</name>
<dbReference type="EMBL" id="FNTL01000002">
    <property type="protein sequence ID" value="SEB35664.1"/>
    <property type="molecule type" value="Genomic_DNA"/>
</dbReference>
<reference evidence="4" key="1">
    <citation type="submission" date="2016-10" db="EMBL/GenBank/DDBJ databases">
        <authorList>
            <person name="Varghese N."/>
        </authorList>
    </citation>
    <scope>NUCLEOTIDE SEQUENCE [LARGE SCALE GENOMIC DNA]</scope>
    <source>
        <strain evidence="4">DSM 44719</strain>
    </source>
</reference>
<dbReference type="Proteomes" id="UP000183407">
    <property type="component" value="Unassembled WGS sequence"/>
</dbReference>
<sequence length="259" mass="27891">MFLALLLGAGTVAVMVFLAFSVASDRLRLIFFVVACLLAAAVVLVLPPHWRKRLGPPTAVFIAAASALSVFLVNPQQPGAPEPEVDTQEMVNAILVGPFDQRLPGTVAAEDPVLSGTRDATAIENVGVVKVQMISKTYDGKTLGSAGGGLIEVYPTPEAAAARAQGQYDWRSGREEAARNGQPEPKVGKNTPEMWCFVDDRGSTSSSQWQCGGYRGHAYVETYMPFGDLTQIEYTNAQAIQSALLRYAENKERLATETR</sequence>
<feature type="transmembrane region" description="Helical" evidence="2">
    <location>
        <begin position="29"/>
        <end position="47"/>
    </location>
</feature>
<accession>A0A1H4INI9</accession>
<organism evidence="3 4">
    <name type="scientific">Rhodococcus jostii</name>
    <dbReference type="NCBI Taxonomy" id="132919"/>
    <lineage>
        <taxon>Bacteria</taxon>
        <taxon>Bacillati</taxon>
        <taxon>Actinomycetota</taxon>
        <taxon>Actinomycetes</taxon>
        <taxon>Mycobacteriales</taxon>
        <taxon>Nocardiaceae</taxon>
        <taxon>Rhodococcus</taxon>
    </lineage>
</organism>